<dbReference type="EMBL" id="KZ990218">
    <property type="protein sequence ID" value="RKP24450.1"/>
    <property type="molecule type" value="Genomic_DNA"/>
</dbReference>
<dbReference type="GO" id="GO:0006576">
    <property type="term" value="P:biogenic amine metabolic process"/>
    <property type="evidence" value="ECO:0007669"/>
    <property type="project" value="UniProtKB-ARBA"/>
</dbReference>
<evidence type="ECO:0000313" key="9">
    <source>
        <dbReference type="Proteomes" id="UP000278143"/>
    </source>
</evidence>
<accession>A0A4P9YZI3</accession>
<evidence type="ECO:0000256" key="1">
    <source>
        <dbReference type="ARBA" id="ARBA00009897"/>
    </source>
</evidence>
<dbReference type="PANTHER" id="PTHR43785:SF12">
    <property type="entry name" value="TYPE-1 GLUTAMINE SYNTHETASE 2"/>
    <property type="match status" value="1"/>
</dbReference>
<evidence type="ECO:0000256" key="2">
    <source>
        <dbReference type="ARBA" id="ARBA00022598"/>
    </source>
</evidence>
<dbReference type="SMART" id="SM01230">
    <property type="entry name" value="Gln-synt_C"/>
    <property type="match status" value="1"/>
</dbReference>
<organism evidence="8 9">
    <name type="scientific">Syncephalis pseudoplumigaleata</name>
    <dbReference type="NCBI Taxonomy" id="1712513"/>
    <lineage>
        <taxon>Eukaryota</taxon>
        <taxon>Fungi</taxon>
        <taxon>Fungi incertae sedis</taxon>
        <taxon>Zoopagomycota</taxon>
        <taxon>Zoopagomycotina</taxon>
        <taxon>Zoopagomycetes</taxon>
        <taxon>Zoopagales</taxon>
        <taxon>Piptocephalidaceae</taxon>
        <taxon>Syncephalis</taxon>
    </lineage>
</organism>
<comment type="similarity">
    <text evidence="1 5 6">Belongs to the glutamine synthetase family.</text>
</comment>
<dbReference type="GO" id="GO:0005524">
    <property type="term" value="F:ATP binding"/>
    <property type="evidence" value="ECO:0007669"/>
    <property type="project" value="UniProtKB-KW"/>
</dbReference>
<protein>
    <recommendedName>
        <fullName evidence="7">GS catalytic domain-containing protein</fullName>
    </recommendedName>
</protein>
<feature type="domain" description="GS catalytic" evidence="7">
    <location>
        <begin position="55"/>
        <end position="404"/>
    </location>
</feature>
<dbReference type="OrthoDB" id="77835at2759"/>
<sequence length="404" mass="44590">MAVDPHQLTAHLAYGDILARVDLDSYRRIPWEKETAFFLVDFWSPTTKTPLPICPRNLLKRIVGEFHALGLEPMCGAEFEFFQFDETPASLREKHFQQLTPLTPGMFGYSLLRPTLKQDYYYDLINQCRAFDVPLEAIHTETGPGVYEVALAYAPALAMADRAQLFKTSAKQIGLLHGVMPSFMAKPYNDLPGCSGHLHFSLRDRTDSTNAFADTKAQPSSGDASTAGMSQTMQHFLAGMLKGLPSILAILAPTVNSYKRLVGSYWAPCAVNWGRENRLAAVRAITTPTCSAASTRLEMRVPGADINAHLAIAACLACGLYGIREKLELPPPASEDGSATSGAIDSLARNLYEATEVMAAPDSMARKVLGDAFVEHYVATRRHEWTKWAGAVTDWELRRYLELV</sequence>
<keyword evidence="9" id="KW-1185">Reference proteome</keyword>
<dbReference type="AlphaFoldDB" id="A0A4P9YZI3"/>
<evidence type="ECO:0000256" key="6">
    <source>
        <dbReference type="RuleBase" id="RU000384"/>
    </source>
</evidence>
<evidence type="ECO:0000256" key="4">
    <source>
        <dbReference type="ARBA" id="ARBA00022840"/>
    </source>
</evidence>
<gene>
    <name evidence="8" type="ORF">SYNPS1DRAFT_17217</name>
</gene>
<dbReference type="Gene3D" id="3.30.590.10">
    <property type="entry name" value="Glutamine synthetase/guanido kinase, catalytic domain"/>
    <property type="match status" value="1"/>
</dbReference>
<dbReference type="FunFam" id="3.30.590.10:FF:000005">
    <property type="entry name" value="Probable glutamine synthetase"/>
    <property type="match status" value="1"/>
</dbReference>
<dbReference type="SUPFAM" id="SSF55931">
    <property type="entry name" value="Glutamine synthetase/guanido kinase"/>
    <property type="match status" value="1"/>
</dbReference>
<dbReference type="Proteomes" id="UP000278143">
    <property type="component" value="Unassembled WGS sequence"/>
</dbReference>
<proteinExistence type="inferred from homology"/>
<evidence type="ECO:0000313" key="8">
    <source>
        <dbReference type="EMBL" id="RKP24450.1"/>
    </source>
</evidence>
<keyword evidence="4" id="KW-0067">ATP-binding</keyword>
<keyword evidence="3" id="KW-0547">Nucleotide-binding</keyword>
<reference evidence="9" key="1">
    <citation type="journal article" date="2018" name="Nat. Microbiol.">
        <title>Leveraging single-cell genomics to expand the fungal tree of life.</title>
        <authorList>
            <person name="Ahrendt S.R."/>
            <person name="Quandt C.A."/>
            <person name="Ciobanu D."/>
            <person name="Clum A."/>
            <person name="Salamov A."/>
            <person name="Andreopoulos B."/>
            <person name="Cheng J.F."/>
            <person name="Woyke T."/>
            <person name="Pelin A."/>
            <person name="Henrissat B."/>
            <person name="Reynolds N.K."/>
            <person name="Benny G.L."/>
            <person name="Smith M.E."/>
            <person name="James T.Y."/>
            <person name="Grigoriev I.V."/>
        </authorList>
    </citation>
    <scope>NUCLEOTIDE SEQUENCE [LARGE SCALE GENOMIC DNA]</scope>
    <source>
        <strain evidence="9">Benny S71-1</strain>
    </source>
</reference>
<name>A0A4P9YZI3_9FUNG</name>
<evidence type="ECO:0000259" key="7">
    <source>
        <dbReference type="PROSITE" id="PS51987"/>
    </source>
</evidence>
<evidence type="ECO:0000256" key="3">
    <source>
        <dbReference type="ARBA" id="ARBA00022741"/>
    </source>
</evidence>
<dbReference type="InterPro" id="IPR008146">
    <property type="entry name" value="Gln_synth_cat_dom"/>
</dbReference>
<dbReference type="Pfam" id="PF00120">
    <property type="entry name" value="Gln-synt_C"/>
    <property type="match status" value="1"/>
</dbReference>
<dbReference type="PROSITE" id="PS51987">
    <property type="entry name" value="GS_CATALYTIC"/>
    <property type="match status" value="1"/>
</dbReference>
<dbReference type="GO" id="GO:0004356">
    <property type="term" value="F:glutamine synthetase activity"/>
    <property type="evidence" value="ECO:0007669"/>
    <property type="project" value="InterPro"/>
</dbReference>
<dbReference type="InterPro" id="IPR014746">
    <property type="entry name" value="Gln_synth/guanido_kin_cat_dom"/>
</dbReference>
<evidence type="ECO:0000256" key="5">
    <source>
        <dbReference type="PROSITE-ProRule" id="PRU01331"/>
    </source>
</evidence>
<keyword evidence="2" id="KW-0436">Ligase</keyword>
<dbReference type="PANTHER" id="PTHR43785">
    <property type="entry name" value="GAMMA-GLUTAMYLPUTRESCINE SYNTHETASE"/>
    <property type="match status" value="1"/>
</dbReference>